<dbReference type="Gene3D" id="2.60.40.770">
    <property type="match status" value="1"/>
</dbReference>
<dbReference type="FunFam" id="2.60.40.770:FF:000001">
    <property type="entry name" value="NPC intracellular cholesterol transporter 2"/>
    <property type="match status" value="1"/>
</dbReference>
<comment type="similarity">
    <text evidence="2">Belongs to the NPC2 family.</text>
</comment>
<organism evidence="6 7">
    <name type="scientific">Diatraea saccharalis</name>
    <name type="common">sugarcane borer</name>
    <dbReference type="NCBI Taxonomy" id="40085"/>
    <lineage>
        <taxon>Eukaryota</taxon>
        <taxon>Metazoa</taxon>
        <taxon>Ecdysozoa</taxon>
        <taxon>Arthropoda</taxon>
        <taxon>Hexapoda</taxon>
        <taxon>Insecta</taxon>
        <taxon>Pterygota</taxon>
        <taxon>Neoptera</taxon>
        <taxon>Endopterygota</taxon>
        <taxon>Lepidoptera</taxon>
        <taxon>Glossata</taxon>
        <taxon>Ditrysia</taxon>
        <taxon>Pyraloidea</taxon>
        <taxon>Crambidae</taxon>
        <taxon>Crambinae</taxon>
        <taxon>Diatraea</taxon>
    </lineage>
</organism>
<dbReference type="PANTHER" id="PTHR11306:SF68">
    <property type="entry name" value="NPC INTRACELLULAR CHOLESTEROL TRANSPORTER 2"/>
    <property type="match status" value="1"/>
</dbReference>
<evidence type="ECO:0000256" key="1">
    <source>
        <dbReference type="ARBA" id="ARBA00004613"/>
    </source>
</evidence>
<evidence type="ECO:0000313" key="7">
    <source>
        <dbReference type="Proteomes" id="UP001153714"/>
    </source>
</evidence>
<evidence type="ECO:0000259" key="5">
    <source>
        <dbReference type="SMART" id="SM00737"/>
    </source>
</evidence>
<evidence type="ECO:0000256" key="4">
    <source>
        <dbReference type="SAM" id="SignalP"/>
    </source>
</evidence>
<name>A0A9N9WE75_9NEOP</name>
<dbReference type="SMART" id="SM00737">
    <property type="entry name" value="ML"/>
    <property type="match status" value="1"/>
</dbReference>
<feature type="signal peptide" evidence="4">
    <location>
        <begin position="1"/>
        <end position="20"/>
    </location>
</feature>
<feature type="domain" description="MD-2-related lipid-recognition" evidence="5">
    <location>
        <begin position="23"/>
        <end position="153"/>
    </location>
</feature>
<dbReference type="InterPro" id="IPR039670">
    <property type="entry name" value="NPC2-like"/>
</dbReference>
<evidence type="ECO:0000313" key="6">
    <source>
        <dbReference type="EMBL" id="CAG9789338.1"/>
    </source>
</evidence>
<sequence length="156" mass="16967">MAPQTALMFVCLAFVALAAATDVQQCPGKSFQNLNENVVLSPCKKPPCRLKKGTNQHITVSFVPDKDLAQVKNHVVADVFGIPLPFLGVDGNSICDKVFLENGDKASCPLKAGTKYMYKDSFPVHSVYPSVAVKVHWSIQENGDDIVCFEVPARIS</sequence>
<dbReference type="GO" id="GO:0015918">
    <property type="term" value="P:sterol transport"/>
    <property type="evidence" value="ECO:0007669"/>
    <property type="project" value="InterPro"/>
</dbReference>
<keyword evidence="3" id="KW-0964">Secreted</keyword>
<evidence type="ECO:0000256" key="3">
    <source>
        <dbReference type="ARBA" id="ARBA00022525"/>
    </source>
</evidence>
<dbReference type="GO" id="GO:0005576">
    <property type="term" value="C:extracellular region"/>
    <property type="evidence" value="ECO:0007669"/>
    <property type="project" value="UniProtKB-SubCell"/>
</dbReference>
<keyword evidence="7" id="KW-1185">Reference proteome</keyword>
<keyword evidence="4" id="KW-0732">Signal</keyword>
<accession>A0A9N9WE75</accession>
<dbReference type="Proteomes" id="UP001153714">
    <property type="component" value="Chromosome 2"/>
</dbReference>
<dbReference type="OrthoDB" id="6332846at2759"/>
<protein>
    <recommendedName>
        <fullName evidence="5">MD-2-related lipid-recognition domain-containing protein</fullName>
    </recommendedName>
</protein>
<dbReference type="InterPro" id="IPR003172">
    <property type="entry name" value="ML_dom"/>
</dbReference>
<dbReference type="Pfam" id="PF02221">
    <property type="entry name" value="E1_DerP2_DerF2"/>
    <property type="match status" value="1"/>
</dbReference>
<dbReference type="SUPFAM" id="SSF81296">
    <property type="entry name" value="E set domains"/>
    <property type="match status" value="1"/>
</dbReference>
<reference evidence="6" key="1">
    <citation type="submission" date="2021-12" db="EMBL/GenBank/DDBJ databases">
        <authorList>
            <person name="King R."/>
        </authorList>
    </citation>
    <scope>NUCLEOTIDE SEQUENCE</scope>
</reference>
<evidence type="ECO:0000256" key="2">
    <source>
        <dbReference type="ARBA" id="ARBA00006370"/>
    </source>
</evidence>
<dbReference type="PANTHER" id="PTHR11306">
    <property type="entry name" value="NIEMANN PICK TYPE C2 PROTEIN NPC2-RELATED"/>
    <property type="match status" value="1"/>
</dbReference>
<proteinExistence type="inferred from homology"/>
<dbReference type="GO" id="GO:0032934">
    <property type="term" value="F:sterol binding"/>
    <property type="evidence" value="ECO:0007669"/>
    <property type="project" value="InterPro"/>
</dbReference>
<dbReference type="AlphaFoldDB" id="A0A9N9WE75"/>
<comment type="subcellular location">
    <subcellularLocation>
        <location evidence="1">Secreted</location>
    </subcellularLocation>
</comment>
<reference evidence="6" key="2">
    <citation type="submission" date="2022-10" db="EMBL/GenBank/DDBJ databases">
        <authorList>
            <consortium name="ENA_rothamsted_submissions"/>
            <consortium name="culmorum"/>
            <person name="King R."/>
        </authorList>
    </citation>
    <scope>NUCLEOTIDE SEQUENCE</scope>
</reference>
<dbReference type="EMBL" id="OU893333">
    <property type="protein sequence ID" value="CAG9789338.1"/>
    <property type="molecule type" value="Genomic_DNA"/>
</dbReference>
<dbReference type="InterPro" id="IPR014756">
    <property type="entry name" value="Ig_E-set"/>
</dbReference>
<feature type="chain" id="PRO_5040154757" description="MD-2-related lipid-recognition domain-containing protein" evidence="4">
    <location>
        <begin position="21"/>
        <end position="156"/>
    </location>
</feature>
<gene>
    <name evidence="6" type="ORF">DIATSA_LOCUS7078</name>
</gene>